<keyword evidence="2" id="KW-1185">Reference proteome</keyword>
<proteinExistence type="predicted"/>
<gene>
    <name evidence="1" type="ORF">J4D97_21380</name>
</gene>
<dbReference type="EMBL" id="JAGETX010000027">
    <property type="protein sequence ID" value="MBO3273216.1"/>
    <property type="molecule type" value="Genomic_DNA"/>
</dbReference>
<accession>A0ABS3THS0</accession>
<comment type="caution">
    <text evidence="1">The sequence shown here is derived from an EMBL/GenBank/DDBJ whole genome shotgun (WGS) entry which is preliminary data.</text>
</comment>
<name>A0ABS3THS0_9BACT</name>
<protein>
    <submittedName>
        <fullName evidence="1">Uncharacterized protein</fullName>
    </submittedName>
</protein>
<organism evidence="1 2">
    <name type="scientific">Hymenobacter defluvii</name>
    <dbReference type="NCBI Taxonomy" id="2054411"/>
    <lineage>
        <taxon>Bacteria</taxon>
        <taxon>Pseudomonadati</taxon>
        <taxon>Bacteroidota</taxon>
        <taxon>Cytophagia</taxon>
        <taxon>Cytophagales</taxon>
        <taxon>Hymenobacteraceae</taxon>
        <taxon>Hymenobacter</taxon>
    </lineage>
</organism>
<reference evidence="1 2" key="1">
    <citation type="submission" date="2021-03" db="EMBL/GenBank/DDBJ databases">
        <authorList>
            <person name="Kim M.K."/>
        </authorList>
    </citation>
    <scope>NUCLEOTIDE SEQUENCE [LARGE SCALE GENOMIC DNA]</scope>
    <source>
        <strain evidence="1 2">BT507</strain>
    </source>
</reference>
<evidence type="ECO:0000313" key="2">
    <source>
        <dbReference type="Proteomes" id="UP000670527"/>
    </source>
</evidence>
<sequence length="89" mass="9700">MPTVRFPVEGTDAEKLTALCALAIQQQGHINLLTVLVTDLYARANGCAAEIAGPLVDELLPRHITQAADDFRCYVLGHQINQVQDEQDA</sequence>
<dbReference type="RefSeq" id="WP_208309359.1">
    <property type="nucleotide sequence ID" value="NZ_JAGETX010000027.1"/>
</dbReference>
<evidence type="ECO:0000313" key="1">
    <source>
        <dbReference type="EMBL" id="MBO3273216.1"/>
    </source>
</evidence>
<dbReference type="Proteomes" id="UP000670527">
    <property type="component" value="Unassembled WGS sequence"/>
</dbReference>